<dbReference type="AlphaFoldDB" id="A0A7K1LAX3"/>
<accession>A0A7K1LAX3</accession>
<name>A0A7K1LAX3_9ACTN</name>
<protein>
    <submittedName>
        <fullName evidence="1">Uncharacterized protein</fullName>
    </submittedName>
</protein>
<dbReference type="Proteomes" id="UP000432015">
    <property type="component" value="Unassembled WGS sequence"/>
</dbReference>
<organism evidence="1 2">
    <name type="scientific">Actinomadura litoris</name>
    <dbReference type="NCBI Taxonomy" id="2678616"/>
    <lineage>
        <taxon>Bacteria</taxon>
        <taxon>Bacillati</taxon>
        <taxon>Actinomycetota</taxon>
        <taxon>Actinomycetes</taxon>
        <taxon>Streptosporangiales</taxon>
        <taxon>Thermomonosporaceae</taxon>
        <taxon>Actinomadura</taxon>
    </lineage>
</organism>
<dbReference type="EMBL" id="WOFH01000015">
    <property type="protein sequence ID" value="MUN41572.1"/>
    <property type="molecule type" value="Genomic_DNA"/>
</dbReference>
<dbReference type="RefSeq" id="WP_156220755.1">
    <property type="nucleotide sequence ID" value="NZ_WOFH01000015.1"/>
</dbReference>
<reference evidence="1 2" key="1">
    <citation type="submission" date="2019-11" db="EMBL/GenBank/DDBJ databases">
        <authorList>
            <person name="Cao P."/>
        </authorList>
    </citation>
    <scope>NUCLEOTIDE SEQUENCE [LARGE SCALE GENOMIC DNA]</scope>
    <source>
        <strain evidence="1 2">NEAU-AAG5</strain>
    </source>
</reference>
<keyword evidence="2" id="KW-1185">Reference proteome</keyword>
<gene>
    <name evidence="1" type="ORF">GNZ18_34025</name>
</gene>
<evidence type="ECO:0000313" key="1">
    <source>
        <dbReference type="EMBL" id="MUN41572.1"/>
    </source>
</evidence>
<sequence>MRAARTHLTGRFARAAAGLLWEEHQVPLPDIEAAEETVAAAEGGQATGPDLAAALVVAQAARLDADRLEYRVWQAAERAGLSLEQIATVLELPSAEAARQHRAWLRARASLPTVPDGPTMRRRAPLGRKARV</sequence>
<proteinExistence type="predicted"/>
<comment type="caution">
    <text evidence="1">The sequence shown here is derived from an EMBL/GenBank/DDBJ whole genome shotgun (WGS) entry which is preliminary data.</text>
</comment>
<evidence type="ECO:0000313" key="2">
    <source>
        <dbReference type="Proteomes" id="UP000432015"/>
    </source>
</evidence>